<gene>
    <name evidence="3" type="primary">LOC120264568</name>
</gene>
<dbReference type="Proteomes" id="UP001515500">
    <property type="component" value="Chromosome 7"/>
</dbReference>
<dbReference type="AlphaFoldDB" id="A0AB40BMY4"/>
<name>A0AB40BMY4_DIOCR</name>
<proteinExistence type="predicted"/>
<dbReference type="RefSeq" id="XP_039128323.1">
    <property type="nucleotide sequence ID" value="XM_039272389.1"/>
</dbReference>
<evidence type="ECO:0000313" key="2">
    <source>
        <dbReference type="Proteomes" id="UP001515500"/>
    </source>
</evidence>
<dbReference type="GeneID" id="120264568"/>
<keyword evidence="2" id="KW-1185">Reference proteome</keyword>
<protein>
    <submittedName>
        <fullName evidence="3">Uncharacterized protein LOC120264568</fullName>
    </submittedName>
</protein>
<reference evidence="3" key="1">
    <citation type="submission" date="2025-08" db="UniProtKB">
        <authorList>
            <consortium name="RefSeq"/>
        </authorList>
    </citation>
    <scope>IDENTIFICATION</scope>
</reference>
<evidence type="ECO:0000313" key="3">
    <source>
        <dbReference type="RefSeq" id="XP_039128323.1"/>
    </source>
</evidence>
<feature type="compositionally biased region" description="Polar residues" evidence="1">
    <location>
        <begin position="9"/>
        <end position="20"/>
    </location>
</feature>
<organism evidence="2 3">
    <name type="scientific">Dioscorea cayennensis subsp. rotundata</name>
    <name type="common">White Guinea yam</name>
    <name type="synonym">Dioscorea rotundata</name>
    <dbReference type="NCBI Taxonomy" id="55577"/>
    <lineage>
        <taxon>Eukaryota</taxon>
        <taxon>Viridiplantae</taxon>
        <taxon>Streptophyta</taxon>
        <taxon>Embryophyta</taxon>
        <taxon>Tracheophyta</taxon>
        <taxon>Spermatophyta</taxon>
        <taxon>Magnoliopsida</taxon>
        <taxon>Liliopsida</taxon>
        <taxon>Dioscoreales</taxon>
        <taxon>Dioscoreaceae</taxon>
        <taxon>Dioscorea</taxon>
    </lineage>
</organism>
<accession>A0AB40BMY4</accession>
<feature type="compositionally biased region" description="Basic and acidic residues" evidence="1">
    <location>
        <begin position="42"/>
        <end position="52"/>
    </location>
</feature>
<feature type="compositionally biased region" description="Low complexity" evidence="1">
    <location>
        <begin position="53"/>
        <end position="65"/>
    </location>
</feature>
<feature type="region of interest" description="Disordered" evidence="1">
    <location>
        <begin position="1"/>
        <end position="104"/>
    </location>
</feature>
<evidence type="ECO:0000256" key="1">
    <source>
        <dbReference type="SAM" id="MobiDB-lite"/>
    </source>
</evidence>
<sequence length="203" mass="21780">MAIVPKALQISNLFPSTLNPNPNPKPSTIRRRSPPSLPPPRAADDDPSDPKDSTTQPTTTTTSTDPDFESRLSQVRLKYRSGTGKKAELRRAKKTGGSATKKKGSVMLPPVPLLDPISGGLRVEIGFTPYGERLHGRLAGLGLAALLLVELGSGQGLLKYHSSPIIFIQVYTVAAATALFVKFEKEKISVWPEKPPESTTAGD</sequence>